<reference evidence="2" key="2">
    <citation type="submission" date="2020-09" db="EMBL/GenBank/DDBJ databases">
        <authorList>
            <person name="Sun Q."/>
            <person name="Zhou Y."/>
        </authorList>
    </citation>
    <scope>NUCLEOTIDE SEQUENCE</scope>
    <source>
        <strain evidence="2">CGMCC 1.15966</strain>
    </source>
</reference>
<evidence type="ECO:0000313" key="3">
    <source>
        <dbReference type="Proteomes" id="UP000614460"/>
    </source>
</evidence>
<dbReference type="EMBL" id="BMKM01000003">
    <property type="protein sequence ID" value="GGE17923.1"/>
    <property type="molecule type" value="Genomic_DNA"/>
</dbReference>
<reference evidence="2" key="1">
    <citation type="journal article" date="2014" name="Int. J. Syst. Evol. Microbiol.">
        <title>Complete genome sequence of Corynebacterium casei LMG S-19264T (=DSM 44701T), isolated from a smear-ripened cheese.</title>
        <authorList>
            <consortium name="US DOE Joint Genome Institute (JGI-PGF)"/>
            <person name="Walter F."/>
            <person name="Albersmeier A."/>
            <person name="Kalinowski J."/>
            <person name="Ruckert C."/>
        </authorList>
    </citation>
    <scope>NUCLEOTIDE SEQUENCE</scope>
    <source>
        <strain evidence="2">CGMCC 1.15966</strain>
    </source>
</reference>
<evidence type="ECO:0000313" key="2">
    <source>
        <dbReference type="EMBL" id="GGE17923.1"/>
    </source>
</evidence>
<gene>
    <name evidence="2" type="ORF">GCM10011516_14480</name>
</gene>
<accession>A0A8H9G0S7</accession>
<name>A0A8H9G0S7_9SPHI</name>
<comment type="caution">
    <text evidence="2">The sequence shown here is derived from an EMBL/GenBank/DDBJ whole genome shotgun (WGS) entry which is preliminary data.</text>
</comment>
<organism evidence="2 3">
    <name type="scientific">Sphingobacterium cellulitidis</name>
    <dbReference type="NCBI Taxonomy" id="1768011"/>
    <lineage>
        <taxon>Bacteria</taxon>
        <taxon>Pseudomonadati</taxon>
        <taxon>Bacteroidota</taxon>
        <taxon>Sphingobacteriia</taxon>
        <taxon>Sphingobacteriales</taxon>
        <taxon>Sphingobacteriaceae</taxon>
        <taxon>Sphingobacterium</taxon>
    </lineage>
</organism>
<evidence type="ECO:0000259" key="1">
    <source>
        <dbReference type="Pfam" id="PF20862"/>
    </source>
</evidence>
<proteinExistence type="predicted"/>
<dbReference type="AlphaFoldDB" id="A0A8H9G0S7"/>
<keyword evidence="3" id="KW-1185">Reference proteome</keyword>
<feature type="domain" description="DUF6843" evidence="1">
    <location>
        <begin position="21"/>
        <end position="136"/>
    </location>
</feature>
<dbReference type="Pfam" id="PF20862">
    <property type="entry name" value="DUF6843"/>
    <property type="match status" value="1"/>
</dbReference>
<dbReference type="PROSITE" id="PS51257">
    <property type="entry name" value="PROKAR_LIPOPROTEIN"/>
    <property type="match status" value="1"/>
</dbReference>
<protein>
    <recommendedName>
        <fullName evidence="1">DUF6843 domain-containing protein</fullName>
    </recommendedName>
</protein>
<dbReference type="Proteomes" id="UP000614460">
    <property type="component" value="Unassembled WGS sequence"/>
</dbReference>
<dbReference type="InterPro" id="IPR049293">
    <property type="entry name" value="DUF6843"/>
</dbReference>
<sequence>MKYLFFISIILFMAGCTSKGEDVIYVLPHGYTGKVIILYGQESGARKAYEGSKRLYNITETGVLKTQFAVDYNYKLFPEVYYDNNGKRIKIPVVADLTEAENSRVVATLATTGKLYGADGNIEFEYSIFYVGTNEQIRRSSEEVAKIDLRHLVKE</sequence>